<reference evidence="1" key="1">
    <citation type="journal article" date="2023" name="G3 (Bethesda)">
        <title>A reference genome for the long-term kleptoplast-retaining sea slug Elysia crispata morphotype clarki.</title>
        <authorList>
            <person name="Eastman K.E."/>
            <person name="Pendleton A.L."/>
            <person name="Shaikh M.A."/>
            <person name="Suttiyut T."/>
            <person name="Ogas R."/>
            <person name="Tomko P."/>
            <person name="Gavelis G."/>
            <person name="Widhalm J.R."/>
            <person name="Wisecaver J.H."/>
        </authorList>
    </citation>
    <scope>NUCLEOTIDE SEQUENCE</scope>
    <source>
        <strain evidence="1">ECLA1</strain>
    </source>
</reference>
<protein>
    <submittedName>
        <fullName evidence="1">Uncharacterized protein</fullName>
    </submittedName>
</protein>
<dbReference type="EMBL" id="JAWDGP010000216">
    <property type="protein sequence ID" value="KAK3802756.1"/>
    <property type="molecule type" value="Genomic_DNA"/>
</dbReference>
<proteinExistence type="predicted"/>
<evidence type="ECO:0000313" key="2">
    <source>
        <dbReference type="Proteomes" id="UP001283361"/>
    </source>
</evidence>
<sequence length="78" mass="8514">MFEVCPDIMQVLEGSGPRASPDTELLGQMLHVALSSTDLRHVTRALIESGLNQSRRGAPDVQQCRGFEPCLIHLSSLP</sequence>
<dbReference type="Proteomes" id="UP001283361">
    <property type="component" value="Unassembled WGS sequence"/>
</dbReference>
<keyword evidence="2" id="KW-1185">Reference proteome</keyword>
<name>A0AAE1ECR2_9GAST</name>
<organism evidence="1 2">
    <name type="scientific">Elysia crispata</name>
    <name type="common">lettuce slug</name>
    <dbReference type="NCBI Taxonomy" id="231223"/>
    <lineage>
        <taxon>Eukaryota</taxon>
        <taxon>Metazoa</taxon>
        <taxon>Spiralia</taxon>
        <taxon>Lophotrochozoa</taxon>
        <taxon>Mollusca</taxon>
        <taxon>Gastropoda</taxon>
        <taxon>Heterobranchia</taxon>
        <taxon>Euthyneura</taxon>
        <taxon>Panpulmonata</taxon>
        <taxon>Sacoglossa</taxon>
        <taxon>Placobranchoidea</taxon>
        <taxon>Plakobranchidae</taxon>
        <taxon>Elysia</taxon>
    </lineage>
</organism>
<evidence type="ECO:0000313" key="1">
    <source>
        <dbReference type="EMBL" id="KAK3802756.1"/>
    </source>
</evidence>
<accession>A0AAE1ECR2</accession>
<comment type="caution">
    <text evidence="1">The sequence shown here is derived from an EMBL/GenBank/DDBJ whole genome shotgun (WGS) entry which is preliminary data.</text>
</comment>
<dbReference type="AlphaFoldDB" id="A0AAE1ECR2"/>
<gene>
    <name evidence="1" type="ORF">RRG08_012271</name>
</gene>